<evidence type="ECO:0000256" key="1">
    <source>
        <dbReference type="SAM" id="MobiDB-lite"/>
    </source>
</evidence>
<keyword evidence="3" id="KW-1185">Reference proteome</keyword>
<sequence length="410" mass="45505">MRTVKRRFSGASLQSARNMINASQDIWTLYDSDRTLNDCSSCYQRWSLSRGFIGGCSTSFTQNTEHSNNDASNTRVEHLNTLDTEFVPTSTYQSQTSHVECIAETTNTSLVATEIGTTYYIESPSDIEHTTILTTHTEPTSTSDESPSVDYIITHVSHTATPSTVFDDKSLQAGHTATEISDSDIQTDHMNLYTYSTQTVTQVSDTKASDLVNSNLAMEGSSINTQPHAYCSSPLIPMASSTPIKPKVTTKDSTTSPLLKHTSTFSHSLGQSLDQPLSREEETLSTHLVKRKLNTDPNKQMIKCKTKGQPLLLQRVVAPRKQTSQVRTPTKRKRVNILRNTREAVAGPSHEAGDAQLAVELKRVPTVRRHGIVKKAGIRQKLKLTREQTLVMKEQLGMSWRQGRKHGALL</sequence>
<accession>A0AAV4DRB7</accession>
<dbReference type="Proteomes" id="UP000735302">
    <property type="component" value="Unassembled WGS sequence"/>
</dbReference>
<protein>
    <submittedName>
        <fullName evidence="2">Nrag8 protein</fullName>
    </submittedName>
</protein>
<name>A0AAV4DRB7_9GAST</name>
<evidence type="ECO:0000313" key="3">
    <source>
        <dbReference type="Proteomes" id="UP000735302"/>
    </source>
</evidence>
<comment type="caution">
    <text evidence="2">The sequence shown here is derived from an EMBL/GenBank/DDBJ whole genome shotgun (WGS) entry which is preliminary data.</text>
</comment>
<gene>
    <name evidence="2" type="ORF">PoB_007311000</name>
</gene>
<proteinExistence type="predicted"/>
<feature type="region of interest" description="Disordered" evidence="1">
    <location>
        <begin position="242"/>
        <end position="261"/>
    </location>
</feature>
<evidence type="ECO:0000313" key="2">
    <source>
        <dbReference type="EMBL" id="GFO46605.1"/>
    </source>
</evidence>
<organism evidence="2 3">
    <name type="scientific">Plakobranchus ocellatus</name>
    <dbReference type="NCBI Taxonomy" id="259542"/>
    <lineage>
        <taxon>Eukaryota</taxon>
        <taxon>Metazoa</taxon>
        <taxon>Spiralia</taxon>
        <taxon>Lophotrochozoa</taxon>
        <taxon>Mollusca</taxon>
        <taxon>Gastropoda</taxon>
        <taxon>Heterobranchia</taxon>
        <taxon>Euthyneura</taxon>
        <taxon>Panpulmonata</taxon>
        <taxon>Sacoglossa</taxon>
        <taxon>Placobranchoidea</taxon>
        <taxon>Plakobranchidae</taxon>
        <taxon>Plakobranchus</taxon>
    </lineage>
</organism>
<feature type="compositionally biased region" description="Polar residues" evidence="1">
    <location>
        <begin position="251"/>
        <end position="261"/>
    </location>
</feature>
<dbReference type="AlphaFoldDB" id="A0AAV4DRB7"/>
<reference evidence="2 3" key="1">
    <citation type="journal article" date="2021" name="Elife">
        <title>Chloroplast acquisition without the gene transfer in kleptoplastic sea slugs, Plakobranchus ocellatus.</title>
        <authorList>
            <person name="Maeda T."/>
            <person name="Takahashi S."/>
            <person name="Yoshida T."/>
            <person name="Shimamura S."/>
            <person name="Takaki Y."/>
            <person name="Nagai Y."/>
            <person name="Toyoda A."/>
            <person name="Suzuki Y."/>
            <person name="Arimoto A."/>
            <person name="Ishii H."/>
            <person name="Satoh N."/>
            <person name="Nishiyama T."/>
            <person name="Hasebe M."/>
            <person name="Maruyama T."/>
            <person name="Minagawa J."/>
            <person name="Obokata J."/>
            <person name="Shigenobu S."/>
        </authorList>
    </citation>
    <scope>NUCLEOTIDE SEQUENCE [LARGE SCALE GENOMIC DNA]</scope>
</reference>
<dbReference type="EMBL" id="BLXT01008200">
    <property type="protein sequence ID" value="GFO46605.1"/>
    <property type="molecule type" value="Genomic_DNA"/>
</dbReference>